<protein>
    <submittedName>
        <fullName evidence="1">Uncharacterized protein</fullName>
    </submittedName>
</protein>
<keyword evidence="2" id="KW-1185">Reference proteome</keyword>
<gene>
    <name evidence="1" type="ORF">LTRI10_LOCUS13945</name>
</gene>
<proteinExistence type="predicted"/>
<dbReference type="AlphaFoldDB" id="A0AAV2DED6"/>
<evidence type="ECO:0000313" key="1">
    <source>
        <dbReference type="EMBL" id="CAL1371910.1"/>
    </source>
</evidence>
<reference evidence="1 2" key="1">
    <citation type="submission" date="2024-04" db="EMBL/GenBank/DDBJ databases">
        <authorList>
            <person name="Fracassetti M."/>
        </authorList>
    </citation>
    <scope>NUCLEOTIDE SEQUENCE [LARGE SCALE GENOMIC DNA]</scope>
</reference>
<dbReference type="EMBL" id="OZ034815">
    <property type="protein sequence ID" value="CAL1371910.1"/>
    <property type="molecule type" value="Genomic_DNA"/>
</dbReference>
<evidence type="ECO:0000313" key="2">
    <source>
        <dbReference type="Proteomes" id="UP001497516"/>
    </source>
</evidence>
<dbReference type="Proteomes" id="UP001497516">
    <property type="component" value="Chromosome 2"/>
</dbReference>
<organism evidence="1 2">
    <name type="scientific">Linum trigynum</name>
    <dbReference type="NCBI Taxonomy" id="586398"/>
    <lineage>
        <taxon>Eukaryota</taxon>
        <taxon>Viridiplantae</taxon>
        <taxon>Streptophyta</taxon>
        <taxon>Embryophyta</taxon>
        <taxon>Tracheophyta</taxon>
        <taxon>Spermatophyta</taxon>
        <taxon>Magnoliopsida</taxon>
        <taxon>eudicotyledons</taxon>
        <taxon>Gunneridae</taxon>
        <taxon>Pentapetalae</taxon>
        <taxon>rosids</taxon>
        <taxon>fabids</taxon>
        <taxon>Malpighiales</taxon>
        <taxon>Linaceae</taxon>
        <taxon>Linum</taxon>
    </lineage>
</organism>
<name>A0AAV2DED6_9ROSI</name>
<accession>A0AAV2DED6</accession>
<sequence>MPLSVDPPHSLGMSSLCYLSTGRLWASLPSPFLSPYHGPFWSSTSSISTPVWSYLLPVWKEAQPTSHHMKQKKQDLSTSWVTELTEVDLPFEGLGFSFTIHLSNFPFKGTLSTYEQYRR</sequence>